<dbReference type="Ensembl" id="ENSTRUT00000032214.3">
    <property type="protein sequence ID" value="ENSTRUP00000032091.3"/>
    <property type="gene ID" value="ENSTRUG00000012671.3"/>
</dbReference>
<dbReference type="PANTHER" id="PTHR12786">
    <property type="entry name" value="SPLICING FACTOR SF3A-RELATED"/>
    <property type="match status" value="1"/>
</dbReference>
<keyword evidence="9" id="KW-0498">Mitosis</keyword>
<dbReference type="GO" id="GO:0006260">
    <property type="term" value="P:DNA replication"/>
    <property type="evidence" value="ECO:0007669"/>
    <property type="project" value="UniProtKB-KW"/>
</dbReference>
<proteinExistence type="inferred from homology"/>
<comment type="function">
    <text evidence="17">Plays a role in ribosome biogenesis by enabling SNORD3- and SNORD118-dependent cleavage of the 47S rRNA precursor. Binds ncRNA (non-coding RNA) including the snoRNAs SNORD3 and SNORD118.</text>
</comment>
<comment type="function">
    <text evidence="19">Plays a role in pre-mRNA splicing by facilitating excision of relatively short introns featuring weak 3'-splice sites (ss) and high GC content. May recruit CACTIN to the spliceosome.</text>
</comment>
<reference evidence="25" key="3">
    <citation type="submission" date="2025-09" db="UniProtKB">
        <authorList>
            <consortium name="Ensembl"/>
        </authorList>
    </citation>
    <scope>IDENTIFICATION</scope>
</reference>
<keyword evidence="4" id="KW-0963">Cytoplasm</keyword>
<evidence type="ECO:0000256" key="5">
    <source>
        <dbReference type="ARBA" id="ARBA00022517"/>
    </source>
</evidence>
<evidence type="ECO:0000256" key="18">
    <source>
        <dbReference type="ARBA" id="ARBA00045767"/>
    </source>
</evidence>
<organism evidence="25 26">
    <name type="scientific">Takifugu rubripes</name>
    <name type="common">Japanese pufferfish</name>
    <name type="synonym">Fugu rubripes</name>
    <dbReference type="NCBI Taxonomy" id="31033"/>
    <lineage>
        <taxon>Eukaryota</taxon>
        <taxon>Metazoa</taxon>
        <taxon>Chordata</taxon>
        <taxon>Craniata</taxon>
        <taxon>Vertebrata</taxon>
        <taxon>Euteleostomi</taxon>
        <taxon>Actinopterygii</taxon>
        <taxon>Neopterygii</taxon>
        <taxon>Teleostei</taxon>
        <taxon>Neoteleostei</taxon>
        <taxon>Acanthomorphata</taxon>
        <taxon>Eupercaria</taxon>
        <taxon>Tetraodontiformes</taxon>
        <taxon>Tetradontoidea</taxon>
        <taxon>Tetraodontidae</taxon>
        <taxon>Takifugu</taxon>
    </lineage>
</organism>
<evidence type="ECO:0000256" key="14">
    <source>
        <dbReference type="ARBA" id="ARBA00023242"/>
    </source>
</evidence>
<dbReference type="GO" id="GO:0042254">
    <property type="term" value="P:ribosome biogenesis"/>
    <property type="evidence" value="ECO:0007669"/>
    <property type="project" value="UniProtKB-KW"/>
</dbReference>
<dbReference type="AlphaFoldDB" id="H2U578"/>
<keyword evidence="5" id="KW-0690">Ribosome biogenesis</keyword>
<dbReference type="GO" id="GO:0006397">
    <property type="term" value="P:mRNA processing"/>
    <property type="evidence" value="ECO:0007669"/>
    <property type="project" value="UniProtKB-KW"/>
</dbReference>
<dbReference type="InterPro" id="IPR053821">
    <property type="entry name" value="Sde2_Ubi"/>
</dbReference>
<keyword evidence="12" id="KW-0238">DNA-binding</keyword>
<evidence type="ECO:0000256" key="6">
    <source>
        <dbReference type="ARBA" id="ARBA00022618"/>
    </source>
</evidence>
<keyword evidence="8" id="KW-0235">DNA replication</keyword>
<feature type="coiled-coil region" evidence="20">
    <location>
        <begin position="111"/>
        <end position="145"/>
    </location>
</feature>
<dbReference type="GO" id="GO:0008380">
    <property type="term" value="P:RNA splicing"/>
    <property type="evidence" value="ECO:0007669"/>
    <property type="project" value="UniProtKB-KW"/>
</dbReference>
<evidence type="ECO:0000256" key="8">
    <source>
        <dbReference type="ARBA" id="ARBA00022705"/>
    </source>
</evidence>
<reference evidence="25 26" key="1">
    <citation type="journal article" date="2011" name="Genome Biol. Evol.">
        <title>Integration of the genetic map and genome assembly of fugu facilitates insights into distinct features of genome evolution in teleosts and mammals.</title>
        <authorList>
            <person name="Kai W."/>
            <person name="Kikuchi K."/>
            <person name="Tohari S."/>
            <person name="Chew A.K."/>
            <person name="Tay A."/>
            <person name="Fujiwara A."/>
            <person name="Hosoya S."/>
            <person name="Suetake H."/>
            <person name="Naruse K."/>
            <person name="Brenner S."/>
            <person name="Suzuki Y."/>
            <person name="Venkatesh B."/>
        </authorList>
    </citation>
    <scope>NUCLEOTIDE SEQUENCE [LARGE SCALE GENOMIC DNA]</scope>
</reference>
<evidence type="ECO:0000256" key="16">
    <source>
        <dbReference type="ARBA" id="ARBA00034556"/>
    </source>
</evidence>
<dbReference type="InParanoid" id="H2U578"/>
<evidence type="ECO:0000256" key="9">
    <source>
        <dbReference type="ARBA" id="ARBA00022776"/>
    </source>
</evidence>
<accession>H2U578</accession>
<feature type="domain" description="SDE2-like" evidence="24">
    <location>
        <begin position="71"/>
        <end position="166"/>
    </location>
</feature>
<keyword evidence="6" id="KW-0132">Cell division</keyword>
<evidence type="ECO:0000256" key="15">
    <source>
        <dbReference type="ARBA" id="ARBA00023306"/>
    </source>
</evidence>
<keyword evidence="7" id="KW-0507">mRNA processing</keyword>
<evidence type="ECO:0000256" key="2">
    <source>
        <dbReference type="ARBA" id="ARBA00004496"/>
    </source>
</evidence>
<evidence type="ECO:0000256" key="10">
    <source>
        <dbReference type="ARBA" id="ARBA00022884"/>
    </source>
</evidence>
<dbReference type="Pfam" id="PF13297">
    <property type="entry name" value="SDE2_2C"/>
    <property type="match status" value="1"/>
</dbReference>
<evidence type="ECO:0000313" key="25">
    <source>
        <dbReference type="Ensembl" id="ENSTRUP00000032091.3"/>
    </source>
</evidence>
<evidence type="ECO:0000256" key="20">
    <source>
        <dbReference type="SAM" id="Coils"/>
    </source>
</evidence>
<evidence type="ECO:0000256" key="21">
    <source>
        <dbReference type="SAM" id="MobiDB-lite"/>
    </source>
</evidence>
<evidence type="ECO:0000256" key="7">
    <source>
        <dbReference type="ARBA" id="ARBA00022664"/>
    </source>
</evidence>
<keyword evidence="13" id="KW-0508">mRNA splicing</keyword>
<dbReference type="GO" id="GO:0005737">
    <property type="term" value="C:cytoplasm"/>
    <property type="evidence" value="ECO:0007669"/>
    <property type="project" value="UniProtKB-SubCell"/>
</dbReference>
<dbReference type="InterPro" id="IPR053822">
    <property type="entry name" value="SDE2-like_dom"/>
</dbReference>
<evidence type="ECO:0000256" key="19">
    <source>
        <dbReference type="ARBA" id="ARBA00045882"/>
    </source>
</evidence>
<dbReference type="InterPro" id="IPR025086">
    <property type="entry name" value="SDE2/SF3A3_SAP"/>
</dbReference>
<keyword evidence="10" id="KW-0694">RNA-binding</keyword>
<evidence type="ECO:0000256" key="17">
    <source>
        <dbReference type="ARBA" id="ARBA00045469"/>
    </source>
</evidence>
<evidence type="ECO:0000259" key="24">
    <source>
        <dbReference type="Pfam" id="PF22782"/>
    </source>
</evidence>
<dbReference type="FunCoup" id="H2U578">
    <property type="interactions" value="905"/>
</dbReference>
<comment type="similarity">
    <text evidence="3">Belongs to the SDE2 family.</text>
</comment>
<evidence type="ECO:0000313" key="26">
    <source>
        <dbReference type="Proteomes" id="UP000005226"/>
    </source>
</evidence>
<evidence type="ECO:0000256" key="3">
    <source>
        <dbReference type="ARBA" id="ARBA00008726"/>
    </source>
</evidence>
<keyword evidence="15" id="KW-0131">Cell cycle</keyword>
<dbReference type="GO" id="GO:0051301">
    <property type="term" value="P:cell division"/>
    <property type="evidence" value="ECO:0007669"/>
    <property type="project" value="UniProtKB-KW"/>
</dbReference>
<dbReference type="InterPro" id="IPR051421">
    <property type="entry name" value="RNA_Proc_DNA_Dmg_Regulator"/>
</dbReference>
<dbReference type="STRING" id="31033.ENSTRUP00000032091"/>
<dbReference type="eggNOG" id="KOG2827">
    <property type="taxonomic scope" value="Eukaryota"/>
</dbReference>
<feature type="domain" description="SDE2/SF3A3 SAP" evidence="22">
    <location>
        <begin position="239"/>
        <end position="306"/>
    </location>
</feature>
<dbReference type="GO" id="GO:0003677">
    <property type="term" value="F:DNA binding"/>
    <property type="evidence" value="ECO:0007669"/>
    <property type="project" value="UniProtKB-KW"/>
</dbReference>
<feature type="region of interest" description="Disordered" evidence="21">
    <location>
        <begin position="174"/>
        <end position="201"/>
    </location>
</feature>
<dbReference type="Pfam" id="PF22781">
    <property type="entry name" value="Sde2_N_Ubi_vert"/>
    <property type="match status" value="1"/>
</dbReference>
<protein>
    <recommendedName>
        <fullName evidence="16">Replication stress response regulator SDE2</fullName>
    </recommendedName>
</protein>
<evidence type="ECO:0000259" key="22">
    <source>
        <dbReference type="Pfam" id="PF13297"/>
    </source>
</evidence>
<comment type="subcellular location">
    <subcellularLocation>
        <location evidence="2">Cytoplasm</location>
    </subcellularLocation>
    <subcellularLocation>
        <location evidence="1">Nucleus</location>
    </subcellularLocation>
</comment>
<sequence length="313" mass="35699">MEVFVRTSMFSFANWSFTDDSVVREVLDRFVQKQGGGSSNDFYVVQNGRLSNLDEPLQRGAIYHLEPRLCGGKGGFGSMLRALGAQIEKTTNREACRDLSGRRLRDVNHEKEMADWLKKQAEREAEKEQRQVERLQRKLREPEHRFSDMEFQQQCHELSERLEDSVIKGLQVSSPGQMKAGHSSTTKRHNLSQSKEPHAKKMMSELWTGLEELQSSEEDDSNEDDYVSFSHISTDYIATEREQISRLDLATVTSVEHLEILGLDVLKDELRCRGLKCGGTLTERAARLFSIRGLTPEQINPALLAKPTKAKKK</sequence>
<evidence type="ECO:0000256" key="1">
    <source>
        <dbReference type="ARBA" id="ARBA00004123"/>
    </source>
</evidence>
<dbReference type="PANTHER" id="PTHR12786:SF1">
    <property type="entry name" value="SPLICING REGULATOR SDE2"/>
    <property type="match status" value="1"/>
</dbReference>
<dbReference type="OMA" id="CFWTGLE"/>
<keyword evidence="11 20" id="KW-0175">Coiled coil</keyword>
<reference evidence="25" key="2">
    <citation type="submission" date="2025-08" db="UniProtKB">
        <authorList>
            <consortium name="Ensembl"/>
        </authorList>
    </citation>
    <scope>IDENTIFICATION</scope>
</reference>
<evidence type="ECO:0000256" key="11">
    <source>
        <dbReference type="ARBA" id="ARBA00023054"/>
    </source>
</evidence>
<dbReference type="Pfam" id="PF22782">
    <property type="entry name" value="SDE2"/>
    <property type="match status" value="1"/>
</dbReference>
<evidence type="ECO:0000259" key="23">
    <source>
        <dbReference type="Pfam" id="PF22781"/>
    </source>
</evidence>
<keyword evidence="26" id="KW-1185">Reference proteome</keyword>
<evidence type="ECO:0000256" key="4">
    <source>
        <dbReference type="ARBA" id="ARBA00022490"/>
    </source>
</evidence>
<dbReference type="GO" id="GO:0003723">
    <property type="term" value="F:RNA binding"/>
    <property type="evidence" value="ECO:0007669"/>
    <property type="project" value="UniProtKB-KW"/>
</dbReference>
<evidence type="ECO:0000256" key="12">
    <source>
        <dbReference type="ARBA" id="ARBA00023125"/>
    </source>
</evidence>
<keyword evidence="14" id="KW-0539">Nucleus</keyword>
<gene>
    <name evidence="25" type="primary">sde2</name>
</gene>
<dbReference type="GO" id="GO:0005634">
    <property type="term" value="C:nucleus"/>
    <property type="evidence" value="ECO:0007669"/>
    <property type="project" value="UniProtKB-SubCell"/>
</dbReference>
<dbReference type="Proteomes" id="UP000005226">
    <property type="component" value="Chromosome 17"/>
</dbReference>
<name>H2U578_TAKRU</name>
<feature type="domain" description="Splicing regulator SDE2 ubiquitin" evidence="23">
    <location>
        <begin position="19"/>
        <end position="70"/>
    </location>
</feature>
<evidence type="ECO:0000256" key="13">
    <source>
        <dbReference type="ARBA" id="ARBA00023187"/>
    </source>
</evidence>
<comment type="function">
    <text evidence="18">Inhibits translesion DNA synthesis by preventing monoubiquitination of PCNA, this is necessary to counteract damage due to ultraviolet light-induced replication stress. SDE2 is cleaved following PCNA binding, and its complete degradation is necessary to allow S-phase progression following DNA damage.</text>
</comment>
<dbReference type="GeneTree" id="ENSGT00530000063402"/>